<name>A0A163CUM5_PHYB8</name>
<evidence type="ECO:0000313" key="2">
    <source>
        <dbReference type="EMBL" id="OAD65700.1"/>
    </source>
</evidence>
<feature type="chain" id="PRO_5007842111" evidence="1">
    <location>
        <begin position="19"/>
        <end position="117"/>
    </location>
</feature>
<dbReference type="GeneID" id="28993992"/>
<dbReference type="InParanoid" id="A0A163CUM5"/>
<gene>
    <name evidence="2" type="ORF">PHYBLDRAFT_153175</name>
</gene>
<dbReference type="VEuPathDB" id="FungiDB:PHYBLDRAFT_153175"/>
<dbReference type="RefSeq" id="XP_018283740.1">
    <property type="nucleotide sequence ID" value="XM_018433086.1"/>
</dbReference>
<evidence type="ECO:0000256" key="1">
    <source>
        <dbReference type="SAM" id="SignalP"/>
    </source>
</evidence>
<evidence type="ECO:0000313" key="3">
    <source>
        <dbReference type="Proteomes" id="UP000077315"/>
    </source>
</evidence>
<reference evidence="3" key="1">
    <citation type="submission" date="2015-06" db="EMBL/GenBank/DDBJ databases">
        <title>Expansion of signal transduction pathways in fungi by whole-genome duplication.</title>
        <authorList>
            <consortium name="DOE Joint Genome Institute"/>
            <person name="Corrochano L.M."/>
            <person name="Kuo A."/>
            <person name="Marcet-Houben M."/>
            <person name="Polaino S."/>
            <person name="Salamov A."/>
            <person name="Villalobos J.M."/>
            <person name="Alvarez M.I."/>
            <person name="Avalos J."/>
            <person name="Benito E.P."/>
            <person name="Benoit I."/>
            <person name="Burger G."/>
            <person name="Camino L.P."/>
            <person name="Canovas D."/>
            <person name="Cerda-Olmedo E."/>
            <person name="Cheng J.-F."/>
            <person name="Dominguez A."/>
            <person name="Elias M."/>
            <person name="Eslava A.P."/>
            <person name="Glaser F."/>
            <person name="Grimwood J."/>
            <person name="Gutierrez G."/>
            <person name="Heitman J."/>
            <person name="Henrissat B."/>
            <person name="Iturriaga E.A."/>
            <person name="Lang B.F."/>
            <person name="Lavin J.L."/>
            <person name="Lee S."/>
            <person name="Li W."/>
            <person name="Lindquist E."/>
            <person name="Lopez-Garcia S."/>
            <person name="Luque E.M."/>
            <person name="Marcos A.T."/>
            <person name="Martin J."/>
            <person name="McCluskey K."/>
            <person name="Medina H.R."/>
            <person name="Miralles-Duran A."/>
            <person name="Miyazaki A."/>
            <person name="Munoz-Torres E."/>
            <person name="Oguiza J.A."/>
            <person name="Ohm R."/>
            <person name="Olmedo M."/>
            <person name="Orejas M."/>
            <person name="Ortiz-Castellanos L."/>
            <person name="Pisabarro A.G."/>
            <person name="Rodriguez-Romero J."/>
            <person name="Ruiz-Herrera J."/>
            <person name="Ruiz-Vazquez R."/>
            <person name="Sanz C."/>
            <person name="Schackwitz W."/>
            <person name="Schmutz J."/>
            <person name="Shahriari M."/>
            <person name="Shelest E."/>
            <person name="Silva-Franco F."/>
            <person name="Soanes D."/>
            <person name="Syed K."/>
            <person name="Tagua V.G."/>
            <person name="Talbot N.J."/>
            <person name="Thon M."/>
            <person name="De vries R.P."/>
            <person name="Wiebenga A."/>
            <person name="Yadav J.S."/>
            <person name="Braun E.L."/>
            <person name="Baker S."/>
            <person name="Garre V."/>
            <person name="Horwitz B."/>
            <person name="Torres-Martinez S."/>
            <person name="Idnurm A."/>
            <person name="Herrera-Estrella A."/>
            <person name="Gabaldon T."/>
            <person name="Grigoriev I.V."/>
        </authorList>
    </citation>
    <scope>NUCLEOTIDE SEQUENCE [LARGE SCALE GENOMIC DNA]</scope>
    <source>
        <strain evidence="3">NRRL 1555(-)</strain>
    </source>
</reference>
<dbReference type="AlphaFoldDB" id="A0A163CUM5"/>
<dbReference type="EMBL" id="KV441008">
    <property type="protein sequence ID" value="OAD65700.1"/>
    <property type="molecule type" value="Genomic_DNA"/>
</dbReference>
<organism evidence="2 3">
    <name type="scientific">Phycomyces blakesleeanus (strain ATCC 8743b / DSM 1359 / FGSC 10004 / NBRC 33097 / NRRL 1555)</name>
    <dbReference type="NCBI Taxonomy" id="763407"/>
    <lineage>
        <taxon>Eukaryota</taxon>
        <taxon>Fungi</taxon>
        <taxon>Fungi incertae sedis</taxon>
        <taxon>Mucoromycota</taxon>
        <taxon>Mucoromycotina</taxon>
        <taxon>Mucoromycetes</taxon>
        <taxon>Mucorales</taxon>
        <taxon>Phycomycetaceae</taxon>
        <taxon>Phycomyces</taxon>
    </lineage>
</organism>
<keyword evidence="1" id="KW-0732">Signal</keyword>
<dbReference type="Proteomes" id="UP000077315">
    <property type="component" value="Unassembled WGS sequence"/>
</dbReference>
<proteinExistence type="predicted"/>
<accession>A0A163CUM5</accession>
<keyword evidence="3" id="KW-1185">Reference proteome</keyword>
<sequence>MLGMQCCYCLQLVTEVLAAHFTGSDLTKAEIMYRTVDKITRELVHYSFFKYSENHSAIPSWVVLQIIKKKTIMTSSLEENAALKNIALDRFETSREHCLCSLRSEELPNSMEDLINK</sequence>
<feature type="signal peptide" evidence="1">
    <location>
        <begin position="1"/>
        <end position="18"/>
    </location>
</feature>
<protein>
    <submittedName>
        <fullName evidence="2">Uncharacterized protein</fullName>
    </submittedName>
</protein>